<dbReference type="AlphaFoldDB" id="A0A067M3N4"/>
<evidence type="ECO:0000313" key="2">
    <source>
        <dbReference type="Proteomes" id="UP000027195"/>
    </source>
</evidence>
<keyword evidence="2" id="KW-1185">Reference proteome</keyword>
<accession>A0A067M3N4</accession>
<dbReference type="Proteomes" id="UP000027195">
    <property type="component" value="Unassembled WGS sequence"/>
</dbReference>
<gene>
    <name evidence="1" type="ORF">BOTBODRAFT_147736</name>
</gene>
<sequence length="347" mass="37328">MRTSANTNSHAASPSRVSRGILVIHGAATIPLQDTASPGTLPLACSVSSSATELVPTAASVSYAVINPTSAVNAHQPIVMVGYPSSFESVPSQSSHAAATVALLGQPPLLLFSLPRSTYRRGFDALLPSSYGLRDLVRRTDADLRVAGVESLRTRRQMLRIFWGVCNALLQPHPMGYEIPPAPGVSPFVELIEDVHAWLEFKKAKKENLEAMGMQGGAAGRLLNRSHAHPGKRSSPTLLGYTKWDKLGRLGSARESLFYLYLASSKPRPPHPTFLASDGPAEETKRPSTLKVISLTVATTAPRFTRPGWDKDFACGESTTLSRARAHPASSTILDYLNLKANVPRTT</sequence>
<dbReference type="HOGENOM" id="CLU_799232_0_0_1"/>
<dbReference type="InParanoid" id="A0A067M3N4"/>
<organism evidence="1 2">
    <name type="scientific">Botryobasidium botryosum (strain FD-172 SS1)</name>
    <dbReference type="NCBI Taxonomy" id="930990"/>
    <lineage>
        <taxon>Eukaryota</taxon>
        <taxon>Fungi</taxon>
        <taxon>Dikarya</taxon>
        <taxon>Basidiomycota</taxon>
        <taxon>Agaricomycotina</taxon>
        <taxon>Agaricomycetes</taxon>
        <taxon>Cantharellales</taxon>
        <taxon>Botryobasidiaceae</taxon>
        <taxon>Botryobasidium</taxon>
    </lineage>
</organism>
<proteinExistence type="predicted"/>
<reference evidence="2" key="1">
    <citation type="journal article" date="2014" name="Proc. Natl. Acad. Sci. U.S.A.">
        <title>Extensive sampling of basidiomycete genomes demonstrates inadequacy of the white-rot/brown-rot paradigm for wood decay fungi.</title>
        <authorList>
            <person name="Riley R."/>
            <person name="Salamov A.A."/>
            <person name="Brown D.W."/>
            <person name="Nagy L.G."/>
            <person name="Floudas D."/>
            <person name="Held B.W."/>
            <person name="Levasseur A."/>
            <person name="Lombard V."/>
            <person name="Morin E."/>
            <person name="Otillar R."/>
            <person name="Lindquist E.A."/>
            <person name="Sun H."/>
            <person name="LaButti K.M."/>
            <person name="Schmutz J."/>
            <person name="Jabbour D."/>
            <person name="Luo H."/>
            <person name="Baker S.E."/>
            <person name="Pisabarro A.G."/>
            <person name="Walton J.D."/>
            <person name="Blanchette R.A."/>
            <person name="Henrissat B."/>
            <person name="Martin F."/>
            <person name="Cullen D."/>
            <person name="Hibbett D.S."/>
            <person name="Grigoriev I.V."/>
        </authorList>
    </citation>
    <scope>NUCLEOTIDE SEQUENCE [LARGE SCALE GENOMIC DNA]</scope>
    <source>
        <strain evidence="2">FD-172 SS1</strain>
    </source>
</reference>
<name>A0A067M3N4_BOTB1</name>
<protein>
    <submittedName>
        <fullName evidence="1">Uncharacterized protein</fullName>
    </submittedName>
</protein>
<dbReference type="EMBL" id="KL198068">
    <property type="protein sequence ID" value="KDQ10353.1"/>
    <property type="molecule type" value="Genomic_DNA"/>
</dbReference>
<evidence type="ECO:0000313" key="1">
    <source>
        <dbReference type="EMBL" id="KDQ10353.1"/>
    </source>
</evidence>